<reference evidence="2 3" key="1">
    <citation type="submission" date="2019-02" db="EMBL/GenBank/DDBJ databases">
        <title>Genomic Encyclopedia of Type Strains, Phase IV (KMG-IV): sequencing the most valuable type-strain genomes for metagenomic binning, comparative biology and taxonomic classification.</title>
        <authorList>
            <person name="Goeker M."/>
        </authorList>
    </citation>
    <scope>NUCLEOTIDE SEQUENCE [LARGE SCALE GENOMIC DNA]</scope>
    <source>
        <strain evidence="2 3">DSM 29486</strain>
    </source>
</reference>
<dbReference type="OrthoDB" id="9816190at2"/>
<name>A0A4Q7PK42_9FIRM</name>
<dbReference type="InterPro" id="IPR004223">
    <property type="entry name" value="VitB12-dep_Met_synth_activ_dom"/>
</dbReference>
<gene>
    <name evidence="2" type="ORF">EV209_1521</name>
</gene>
<protein>
    <submittedName>
        <fullName evidence="2">Cobalamin-dependent methionine synthase-like protein</fullName>
    </submittedName>
</protein>
<dbReference type="InterPro" id="IPR037010">
    <property type="entry name" value="VitB12-dep_Met_synth_activ_sf"/>
</dbReference>
<evidence type="ECO:0000259" key="1">
    <source>
        <dbReference type="Pfam" id="PF02965"/>
    </source>
</evidence>
<evidence type="ECO:0000313" key="2">
    <source>
        <dbReference type="EMBL" id="RZT01081.1"/>
    </source>
</evidence>
<dbReference type="PIRSF" id="PIRSF037984">
    <property type="entry name" value="Met_synth_TM0269_prd"/>
    <property type="match status" value="1"/>
</dbReference>
<dbReference type="EMBL" id="SGXF01000002">
    <property type="protein sequence ID" value="RZT01081.1"/>
    <property type="molecule type" value="Genomic_DNA"/>
</dbReference>
<sequence>MLEYRNGGGRFYQEPALLETDLREVRRYMGMRGGEESPEVDALAERAVVELIEKAAPAGIFRIVPLVTEADGTIRAEGMRFQSRSLWRNLAGCERLVLMAATLGAGVDRLLRQYSRLEVSRAVALQAAAAAMLEEFCDCFQEELGNILKREGLYLRPRFSPGYGDFSLEHQKELVQSLQTAKNIGLTLTGGCMMAPTKSVTAVIGAGREAQPCHRKGCEACGRTDCAFRRE</sequence>
<dbReference type="InterPro" id="IPR017342">
    <property type="entry name" value="S-AdoMet-dep_Met_synth_prd"/>
</dbReference>
<organism evidence="2 3">
    <name type="scientific">Cuneatibacter caecimuris</name>
    <dbReference type="NCBI Taxonomy" id="1796618"/>
    <lineage>
        <taxon>Bacteria</taxon>
        <taxon>Bacillati</taxon>
        <taxon>Bacillota</taxon>
        <taxon>Clostridia</taxon>
        <taxon>Lachnospirales</taxon>
        <taxon>Lachnospiraceae</taxon>
        <taxon>Cuneatibacter</taxon>
    </lineage>
</organism>
<dbReference type="GO" id="GO:0008705">
    <property type="term" value="F:methionine synthase activity"/>
    <property type="evidence" value="ECO:0007669"/>
    <property type="project" value="InterPro"/>
</dbReference>
<comment type="caution">
    <text evidence="2">The sequence shown here is derived from an EMBL/GenBank/DDBJ whole genome shotgun (WGS) entry which is preliminary data.</text>
</comment>
<dbReference type="Proteomes" id="UP000292927">
    <property type="component" value="Unassembled WGS sequence"/>
</dbReference>
<proteinExistence type="predicted"/>
<evidence type="ECO:0000313" key="3">
    <source>
        <dbReference type="Proteomes" id="UP000292927"/>
    </source>
</evidence>
<dbReference type="Gene3D" id="3.40.109.40">
    <property type="match status" value="1"/>
</dbReference>
<dbReference type="AlphaFoldDB" id="A0A4Q7PK42"/>
<feature type="domain" description="AdoMet activation" evidence="1">
    <location>
        <begin position="153"/>
        <end position="211"/>
    </location>
</feature>
<keyword evidence="3" id="KW-1185">Reference proteome</keyword>
<dbReference type="RefSeq" id="WP_130434657.1">
    <property type="nucleotide sequence ID" value="NZ_SGXF01000002.1"/>
</dbReference>
<dbReference type="Pfam" id="PF02965">
    <property type="entry name" value="Met_synt_B12"/>
    <property type="match status" value="1"/>
</dbReference>
<accession>A0A4Q7PK42</accession>
<dbReference type="SUPFAM" id="SSF56507">
    <property type="entry name" value="Methionine synthase activation domain-like"/>
    <property type="match status" value="1"/>
</dbReference>